<reference evidence="4" key="1">
    <citation type="submission" date="2019-11" db="EMBL/GenBank/DDBJ databases">
        <title>Description of new Acetobacter species.</title>
        <authorList>
            <person name="Cleenwerck I."/>
            <person name="Sombolestani A.S."/>
        </authorList>
    </citation>
    <scope>NUCLEOTIDE SEQUENCE</scope>
    <source>
        <strain evidence="4">LMG 1626</strain>
    </source>
</reference>
<protein>
    <submittedName>
        <fullName evidence="4">Glycosyltransferase</fullName>
    </submittedName>
</protein>
<name>A0A967B6N0_9PROT</name>
<comment type="caution">
    <text evidence="4">The sequence shown here is derived from an EMBL/GenBank/DDBJ whole genome shotgun (WGS) entry which is preliminary data.</text>
</comment>
<organism evidence="4 5">
    <name type="scientific">Acetobacter estunensis</name>
    <dbReference type="NCBI Taxonomy" id="104097"/>
    <lineage>
        <taxon>Bacteria</taxon>
        <taxon>Pseudomonadati</taxon>
        <taxon>Pseudomonadota</taxon>
        <taxon>Alphaproteobacteria</taxon>
        <taxon>Acetobacterales</taxon>
        <taxon>Acetobacteraceae</taxon>
        <taxon>Acetobacter</taxon>
    </lineage>
</organism>
<dbReference type="InterPro" id="IPR028098">
    <property type="entry name" value="Glyco_trans_4-like_N"/>
</dbReference>
<proteinExistence type="predicted"/>
<evidence type="ECO:0000313" key="5">
    <source>
        <dbReference type="Proteomes" id="UP000597459"/>
    </source>
</evidence>
<evidence type="ECO:0000259" key="3">
    <source>
        <dbReference type="Pfam" id="PF13439"/>
    </source>
</evidence>
<evidence type="ECO:0000256" key="1">
    <source>
        <dbReference type="ARBA" id="ARBA00022676"/>
    </source>
</evidence>
<feature type="domain" description="Glycosyltransferase subfamily 4-like N-terminal" evidence="3">
    <location>
        <begin position="13"/>
        <end position="164"/>
    </location>
</feature>
<dbReference type="Pfam" id="PF13439">
    <property type="entry name" value="Glyco_transf_4"/>
    <property type="match status" value="1"/>
</dbReference>
<gene>
    <name evidence="4" type="ORF">GOB87_12845</name>
</gene>
<dbReference type="PANTHER" id="PTHR12526">
    <property type="entry name" value="GLYCOSYLTRANSFERASE"/>
    <property type="match status" value="1"/>
</dbReference>
<keyword evidence="5" id="KW-1185">Reference proteome</keyword>
<dbReference type="RefSeq" id="WP_166317590.1">
    <property type="nucleotide sequence ID" value="NZ_WOTH01000034.1"/>
</dbReference>
<dbReference type="AlphaFoldDB" id="A0A967B6N0"/>
<accession>A0A967B6N0</accession>
<dbReference type="GO" id="GO:0016757">
    <property type="term" value="F:glycosyltransferase activity"/>
    <property type="evidence" value="ECO:0007669"/>
    <property type="project" value="UniProtKB-KW"/>
</dbReference>
<keyword evidence="2" id="KW-0808">Transferase</keyword>
<keyword evidence="1" id="KW-0328">Glycosyltransferase</keyword>
<dbReference type="Proteomes" id="UP000597459">
    <property type="component" value="Unassembled WGS sequence"/>
</dbReference>
<dbReference type="Gene3D" id="3.40.50.2000">
    <property type="entry name" value="Glycogen Phosphorylase B"/>
    <property type="match status" value="2"/>
</dbReference>
<evidence type="ECO:0000256" key="2">
    <source>
        <dbReference type="ARBA" id="ARBA00022679"/>
    </source>
</evidence>
<sequence length="396" mass="42750">MTRVLVWQWGRRGGGPRFGLNLARALAAVPGCKVLLSLSRRAELLDASDVELSGTPPLWLVETYGGLGGLLRRLAIGPLVVRGLVKRLREWSPELAICAMAGPLDLLMATALWWVRVPLVVVVHDAVPHPGDGFPFQHRLQAWLVRRADVVVALTHHVARQLEGDPKVRKPVLVASLPPYEHVPQSVPAVAASRAPGPLRLLMFGRLRAYKGLDLLADALERLPETARFECRIVGCGPDLSDLHRLAGMRGVQVENRWVPEEDIGPLVKWADVMLLPYREASQSGVGAIGVAVGHRILATQVGGLDEQFATCPGVTLCRPTAEAFADALQDILAAGPIVQPVPAEGGREAWKKMATQLLSDIRRVGSVECEVGSSLAATEDTPLFLLPSVRSGSRS</sequence>
<dbReference type="EMBL" id="WOTH01000034">
    <property type="protein sequence ID" value="NHO54822.1"/>
    <property type="molecule type" value="Genomic_DNA"/>
</dbReference>
<dbReference type="PANTHER" id="PTHR12526:SF510">
    <property type="entry name" value="D-INOSITOL 3-PHOSPHATE GLYCOSYLTRANSFERASE"/>
    <property type="match status" value="1"/>
</dbReference>
<dbReference type="SUPFAM" id="SSF53756">
    <property type="entry name" value="UDP-Glycosyltransferase/glycogen phosphorylase"/>
    <property type="match status" value="1"/>
</dbReference>
<dbReference type="Pfam" id="PF13692">
    <property type="entry name" value="Glyco_trans_1_4"/>
    <property type="match status" value="1"/>
</dbReference>
<evidence type="ECO:0000313" key="4">
    <source>
        <dbReference type="EMBL" id="NHO54822.1"/>
    </source>
</evidence>